<reference evidence="2 3" key="1">
    <citation type="submission" date="2013-11" db="EMBL/GenBank/DDBJ databases">
        <title>Genome sequencing of Stegodyphus mimosarum.</title>
        <authorList>
            <person name="Bechsgaard J."/>
        </authorList>
    </citation>
    <scope>NUCLEOTIDE SEQUENCE [LARGE SCALE GENOMIC DNA]</scope>
</reference>
<dbReference type="SUPFAM" id="SSF52087">
    <property type="entry name" value="CRAL/TRIO domain"/>
    <property type="match status" value="1"/>
</dbReference>
<dbReference type="Gene3D" id="1.20.5.1200">
    <property type="entry name" value="Alpha-tocopherol transfer"/>
    <property type="match status" value="1"/>
</dbReference>
<dbReference type="CDD" id="cd00170">
    <property type="entry name" value="SEC14"/>
    <property type="match status" value="1"/>
</dbReference>
<dbReference type="SMART" id="SM01100">
    <property type="entry name" value="CRAL_TRIO_N"/>
    <property type="match status" value="1"/>
</dbReference>
<dbReference type="InterPro" id="IPR036865">
    <property type="entry name" value="CRAL-TRIO_dom_sf"/>
</dbReference>
<dbReference type="Gene3D" id="1.10.8.20">
    <property type="entry name" value="N-terminal domain of phosphatidylinositol transfer protein sec14p"/>
    <property type="match status" value="1"/>
</dbReference>
<dbReference type="Proteomes" id="UP000054359">
    <property type="component" value="Unassembled WGS sequence"/>
</dbReference>
<sequence>MTLHPLVLKGLTPELLLQAQEEVGETPEGKAKSIEQLKRLIKENADFACWMDDSFLARFLRFAKYDVQKAFKTIRNYYTFKAKFAGQYTNFKPSEVKHILEKNHILVSPYRDPHGGSIFILALGSFDADLVPMKELMAAIMVCSEVAICDETIQLCGSTVIFDFQGSTMRKLLHFASFQLLSFAFTGLQNCWPFRINGFHVVNDPPYFSILFRILKPLLSNKMRERFHVHGKNLKNFHKYIPPENLPEELGGKLGPMDTTEYRIHILSGESYMEKLNRYGYEEQNNTSKSL</sequence>
<dbReference type="PANTHER" id="PTHR10174:SF130">
    <property type="entry name" value="ALPHA-TOCOPHEROL TRANSFER PROTEIN-LIKE"/>
    <property type="match status" value="1"/>
</dbReference>
<dbReference type="EMBL" id="KK115314">
    <property type="protein sequence ID" value="KFM64767.1"/>
    <property type="molecule type" value="Genomic_DNA"/>
</dbReference>
<dbReference type="PROSITE" id="PS50191">
    <property type="entry name" value="CRAL_TRIO"/>
    <property type="match status" value="1"/>
</dbReference>
<dbReference type="SMART" id="SM00516">
    <property type="entry name" value="SEC14"/>
    <property type="match status" value="1"/>
</dbReference>
<dbReference type="PANTHER" id="PTHR10174">
    <property type="entry name" value="ALPHA-TOCOPHEROL TRANSFER PROTEIN-RELATED"/>
    <property type="match status" value="1"/>
</dbReference>
<dbReference type="Pfam" id="PF00650">
    <property type="entry name" value="CRAL_TRIO"/>
    <property type="match status" value="1"/>
</dbReference>
<protein>
    <submittedName>
        <fullName evidence="2">Alpha-tocopherol transfer protein-like protein</fullName>
    </submittedName>
</protein>
<proteinExistence type="predicted"/>
<dbReference type="InterPro" id="IPR011074">
    <property type="entry name" value="CRAL/TRIO_N_dom"/>
</dbReference>
<dbReference type="OrthoDB" id="6409633at2759"/>
<evidence type="ECO:0000313" key="3">
    <source>
        <dbReference type="Proteomes" id="UP000054359"/>
    </source>
</evidence>
<evidence type="ECO:0000259" key="1">
    <source>
        <dbReference type="PROSITE" id="PS50191"/>
    </source>
</evidence>
<evidence type="ECO:0000313" key="2">
    <source>
        <dbReference type="EMBL" id="KFM64767.1"/>
    </source>
</evidence>
<dbReference type="STRING" id="407821.A0A087TI28"/>
<dbReference type="Gene3D" id="3.40.525.10">
    <property type="entry name" value="CRAL-TRIO lipid binding domain"/>
    <property type="match status" value="1"/>
</dbReference>
<name>A0A087TI28_STEMI</name>
<dbReference type="InterPro" id="IPR001251">
    <property type="entry name" value="CRAL-TRIO_dom"/>
</dbReference>
<organism evidence="2 3">
    <name type="scientific">Stegodyphus mimosarum</name>
    <name type="common">African social velvet spider</name>
    <dbReference type="NCBI Taxonomy" id="407821"/>
    <lineage>
        <taxon>Eukaryota</taxon>
        <taxon>Metazoa</taxon>
        <taxon>Ecdysozoa</taxon>
        <taxon>Arthropoda</taxon>
        <taxon>Chelicerata</taxon>
        <taxon>Arachnida</taxon>
        <taxon>Araneae</taxon>
        <taxon>Araneomorphae</taxon>
        <taxon>Entelegynae</taxon>
        <taxon>Eresoidea</taxon>
        <taxon>Eresidae</taxon>
        <taxon>Stegodyphus</taxon>
    </lineage>
</organism>
<dbReference type="SUPFAM" id="SSF46938">
    <property type="entry name" value="CRAL/TRIO N-terminal domain"/>
    <property type="match status" value="1"/>
</dbReference>
<dbReference type="GO" id="GO:0016020">
    <property type="term" value="C:membrane"/>
    <property type="evidence" value="ECO:0007669"/>
    <property type="project" value="TreeGrafter"/>
</dbReference>
<keyword evidence="3" id="KW-1185">Reference proteome</keyword>
<accession>A0A087TI28</accession>
<dbReference type="GO" id="GO:1902936">
    <property type="term" value="F:phosphatidylinositol bisphosphate binding"/>
    <property type="evidence" value="ECO:0007669"/>
    <property type="project" value="TreeGrafter"/>
</dbReference>
<gene>
    <name evidence="2" type="ORF">X975_20132</name>
</gene>
<feature type="domain" description="CRAL-TRIO" evidence="1">
    <location>
        <begin position="95"/>
        <end position="258"/>
    </location>
</feature>
<feature type="non-terminal residue" evidence="2">
    <location>
        <position position="291"/>
    </location>
</feature>
<dbReference type="PRINTS" id="PR00180">
    <property type="entry name" value="CRETINALDHBP"/>
</dbReference>
<dbReference type="AlphaFoldDB" id="A0A087TI28"/>
<dbReference type="OMA" id="LECEASQ"/>
<dbReference type="InterPro" id="IPR036273">
    <property type="entry name" value="CRAL/TRIO_N_dom_sf"/>
</dbReference>